<gene>
    <name evidence="1" type="ORF">MM415A01331_0011</name>
</gene>
<dbReference type="EMBL" id="MT142275">
    <property type="protein sequence ID" value="QJA77301.1"/>
    <property type="molecule type" value="Genomic_DNA"/>
</dbReference>
<evidence type="ECO:0008006" key="2">
    <source>
        <dbReference type="Google" id="ProtNLM"/>
    </source>
</evidence>
<accession>A0A6M3K5Z3</accession>
<dbReference type="AlphaFoldDB" id="A0A6M3K5Z3"/>
<protein>
    <recommendedName>
        <fullName evidence="2">Tail protein</fullName>
    </recommendedName>
</protein>
<reference evidence="1" key="1">
    <citation type="submission" date="2020-03" db="EMBL/GenBank/DDBJ databases">
        <title>The deep terrestrial virosphere.</title>
        <authorList>
            <person name="Holmfeldt K."/>
            <person name="Nilsson E."/>
            <person name="Simone D."/>
            <person name="Lopez-Fernandez M."/>
            <person name="Wu X."/>
            <person name="de Brujin I."/>
            <person name="Lundin D."/>
            <person name="Andersson A."/>
            <person name="Bertilsson S."/>
            <person name="Dopson M."/>
        </authorList>
    </citation>
    <scope>NUCLEOTIDE SEQUENCE</scope>
    <source>
        <strain evidence="1">MM415A01331</strain>
    </source>
</reference>
<proteinExistence type="predicted"/>
<name>A0A6M3K5Z3_9ZZZZ</name>
<sequence>MSNSFSTSRNIELSTIFYLETELKNDWGNINIVKSFTNAYKAALPVVAINLSSINSGRREIGATTLLNDYIIDINIFASSDGLRIDLVDYIMNKLKDCWDYYTHSQTSGSPETLTRVADGKIFTTDYIMNDKINLGVDADVYDRFRSFIQIAVRPSE</sequence>
<evidence type="ECO:0000313" key="1">
    <source>
        <dbReference type="EMBL" id="QJA77301.1"/>
    </source>
</evidence>
<organism evidence="1">
    <name type="scientific">viral metagenome</name>
    <dbReference type="NCBI Taxonomy" id="1070528"/>
    <lineage>
        <taxon>unclassified sequences</taxon>
        <taxon>metagenomes</taxon>
        <taxon>organismal metagenomes</taxon>
    </lineage>
</organism>